<dbReference type="KEGG" id="spoa:EQM13_05690"/>
<keyword evidence="6" id="KW-0547">Nucleotide-binding</keyword>
<dbReference type="Pfam" id="PF08455">
    <property type="entry name" value="SNF2_assoc"/>
    <property type="match status" value="1"/>
</dbReference>
<keyword evidence="2" id="KW-0863">Zinc-finger</keyword>
<organism evidence="6 7">
    <name type="scientific">Acidilutibacter cellobiosedens</name>
    <dbReference type="NCBI Taxonomy" id="2507161"/>
    <lineage>
        <taxon>Bacteria</taxon>
        <taxon>Bacillati</taxon>
        <taxon>Bacillota</taxon>
        <taxon>Tissierellia</taxon>
        <taxon>Tissierellales</taxon>
        <taxon>Acidilutibacteraceae</taxon>
        <taxon>Acidilutibacter</taxon>
    </lineage>
</organism>
<sequence>MLKINDRILMDIAKSYESYIRGRQYYENGRVSNVKFNKECTRFKGIVRGNENYEVSAVFDGMGNLLSSSCTCPAYAKYSGDCKHIIAFLLKIKEFESMGAFGERIDKNSAKNIIEYYRDKDEEEKISVNIECEYEFSMKPYQKVGESSYLNLKIGEDRLYVVKNIKGFLRSLETGEDINFGKNFKFSPQIHKFKDEDMGIINFLRLLYENYEINYSEYGFKKENIFRNQKVLLTPIALKSFFSLMNGKKFNADIMGRKYENITIMEDDLLFNMKIKGRNSDLIMGVDSGEDTFPLTSDGEYFFHGNQIYRISKEQREKVVPLYNEIMHSKNGILRIPEQYKEDFISEVLPNIKNKVNLSIDKKVEDAIYSPEFKCDIYFDRQDEVILGKVSFIYEDIIINPFSSRMDVSVNKERILLRDREKEKYIFKLLEEGDFRVIDGGIYIDKEEKIFDFIYEVIPKLQECCNIYYSESFKGLSIKNSSYFSGGIKLNKKLNMLEFNFEIDGIDSKELEQVFKSIKEKKKYFRLKDGSFLPLDNKELMDVRNIAEYFGTDKRKFKNGTMTIHRFNSICLNNFLKEKGLNFVKEDDNFKKLVQDINEPNDIEYEIPAELKGILRDYQKFGFKWLKTLSKYGFGGILADDMGLGKTLQIITFLLSEKREKGPMPSLIIAPTSLVYNWEEEVRKFTSDLKVLIIVGNKPGRKELIKSLGDYDMVITSYPLIRRDIDLYQKFDFRCCILDEAQHIKNYRSLNANSVKKIKANNYFALTGTPMENSLIELWSIFDFLMPGYLLSNRKFLEKYEKPIVKGQDERTLDDLNNRIKPFILRRLKKDVLKELPDKIEQRIVVDMTKEQKKIYLAYLKSIRGEIEKEIKDKGFNKSQIKILAGLTRLRQICCHPAIFIENYTGESGKLNSLEEILKDAIDGGRRILLFSQFTTMLGIIKTMLEKNNISYMYLDGSVIPQERGNLVREFNEGVGKVFLISLKAGGTGLNLIGADMVIHFDPWWNPAVEEQATDRAYRIGQKNTVQVIKLVTKGTIEEKIFKLQERKKEIIDKVIVEGETLISKMSQDEISYLFES</sequence>
<dbReference type="GO" id="GO:0016787">
    <property type="term" value="F:hydrolase activity"/>
    <property type="evidence" value="ECO:0007669"/>
    <property type="project" value="UniProtKB-KW"/>
</dbReference>
<keyword evidence="6" id="KW-0347">Helicase</keyword>
<keyword evidence="7" id="KW-1185">Reference proteome</keyword>
<dbReference type="RefSeq" id="WP_128752199.1">
    <property type="nucleotide sequence ID" value="NZ_CP035282.1"/>
</dbReference>
<dbReference type="InterPro" id="IPR007527">
    <property type="entry name" value="Znf_SWIM"/>
</dbReference>
<dbReference type="GO" id="GO:0008270">
    <property type="term" value="F:zinc ion binding"/>
    <property type="evidence" value="ECO:0007669"/>
    <property type="project" value="UniProtKB-KW"/>
</dbReference>
<dbReference type="Proteomes" id="UP000287969">
    <property type="component" value="Chromosome"/>
</dbReference>
<gene>
    <name evidence="6" type="ORF">EQM13_05690</name>
</gene>
<dbReference type="Pfam" id="PF00271">
    <property type="entry name" value="Helicase_C"/>
    <property type="match status" value="1"/>
</dbReference>
<dbReference type="SMART" id="SM00487">
    <property type="entry name" value="DEXDc"/>
    <property type="match status" value="1"/>
</dbReference>
<dbReference type="InterPro" id="IPR000330">
    <property type="entry name" value="SNF2_N"/>
</dbReference>
<feature type="domain" description="SWIM-type" evidence="3">
    <location>
        <begin position="53"/>
        <end position="93"/>
    </location>
</feature>
<protein>
    <submittedName>
        <fullName evidence="6">Helicase</fullName>
    </submittedName>
</protein>
<dbReference type="CDD" id="cd18793">
    <property type="entry name" value="SF2_C_SNF"/>
    <property type="match status" value="1"/>
</dbReference>
<dbReference type="FunFam" id="3.40.50.300:FF:000533">
    <property type="entry name" value="Helicase, Snf2 family"/>
    <property type="match status" value="1"/>
</dbReference>
<evidence type="ECO:0000259" key="5">
    <source>
        <dbReference type="PROSITE" id="PS51194"/>
    </source>
</evidence>
<dbReference type="AlphaFoldDB" id="A0A410QAT9"/>
<dbReference type="PROSITE" id="PS50966">
    <property type="entry name" value="ZF_SWIM"/>
    <property type="match status" value="1"/>
</dbReference>
<evidence type="ECO:0000313" key="6">
    <source>
        <dbReference type="EMBL" id="QAT61113.1"/>
    </source>
</evidence>
<evidence type="ECO:0000256" key="1">
    <source>
        <dbReference type="ARBA" id="ARBA00022801"/>
    </source>
</evidence>
<dbReference type="CDD" id="cd18012">
    <property type="entry name" value="DEXQc_arch_SWI2_SNF2"/>
    <property type="match status" value="1"/>
</dbReference>
<dbReference type="InterPro" id="IPR049730">
    <property type="entry name" value="SNF2/RAD54-like_C"/>
</dbReference>
<dbReference type="InterPro" id="IPR013663">
    <property type="entry name" value="Helicase_SWF/SNF/SWI_bac"/>
</dbReference>
<dbReference type="InterPro" id="IPR001650">
    <property type="entry name" value="Helicase_C-like"/>
</dbReference>
<dbReference type="Gene3D" id="3.40.50.300">
    <property type="entry name" value="P-loop containing nucleotide triphosphate hydrolases"/>
    <property type="match status" value="1"/>
</dbReference>
<dbReference type="FunFam" id="3.40.50.10810:FF:000054">
    <property type="entry name" value="Helicase, Snf2 family"/>
    <property type="match status" value="1"/>
</dbReference>
<dbReference type="EMBL" id="CP035282">
    <property type="protein sequence ID" value="QAT61113.1"/>
    <property type="molecule type" value="Genomic_DNA"/>
</dbReference>
<evidence type="ECO:0000256" key="2">
    <source>
        <dbReference type="PROSITE-ProRule" id="PRU00325"/>
    </source>
</evidence>
<dbReference type="GO" id="GO:0005524">
    <property type="term" value="F:ATP binding"/>
    <property type="evidence" value="ECO:0007669"/>
    <property type="project" value="InterPro"/>
</dbReference>
<keyword evidence="1" id="KW-0378">Hydrolase</keyword>
<evidence type="ECO:0000259" key="4">
    <source>
        <dbReference type="PROSITE" id="PS51192"/>
    </source>
</evidence>
<dbReference type="PROSITE" id="PS51194">
    <property type="entry name" value="HELICASE_CTER"/>
    <property type="match status" value="1"/>
</dbReference>
<feature type="domain" description="Helicase C-terminal" evidence="5">
    <location>
        <begin position="913"/>
        <end position="1067"/>
    </location>
</feature>
<dbReference type="PROSITE" id="PS51192">
    <property type="entry name" value="HELICASE_ATP_BIND_1"/>
    <property type="match status" value="1"/>
</dbReference>
<evidence type="ECO:0000259" key="3">
    <source>
        <dbReference type="PROSITE" id="PS50966"/>
    </source>
</evidence>
<keyword evidence="2" id="KW-0862">Zinc</keyword>
<dbReference type="SUPFAM" id="SSF52540">
    <property type="entry name" value="P-loop containing nucleoside triphosphate hydrolases"/>
    <property type="match status" value="2"/>
</dbReference>
<dbReference type="Pfam" id="PF00176">
    <property type="entry name" value="SNF2-rel_dom"/>
    <property type="match status" value="1"/>
</dbReference>
<evidence type="ECO:0000313" key="7">
    <source>
        <dbReference type="Proteomes" id="UP000287969"/>
    </source>
</evidence>
<dbReference type="InterPro" id="IPR014001">
    <property type="entry name" value="Helicase_ATP-bd"/>
</dbReference>
<feature type="domain" description="Helicase ATP-binding" evidence="4">
    <location>
        <begin position="627"/>
        <end position="788"/>
    </location>
</feature>
<dbReference type="InterPro" id="IPR038718">
    <property type="entry name" value="SNF2-like_sf"/>
</dbReference>
<dbReference type="Pfam" id="PF04434">
    <property type="entry name" value="SWIM"/>
    <property type="match status" value="1"/>
</dbReference>
<dbReference type="Gene3D" id="3.40.50.10810">
    <property type="entry name" value="Tandem AAA-ATPase domain"/>
    <property type="match status" value="1"/>
</dbReference>
<dbReference type="GO" id="GO:0004386">
    <property type="term" value="F:helicase activity"/>
    <property type="evidence" value="ECO:0007669"/>
    <property type="project" value="UniProtKB-KW"/>
</dbReference>
<keyword evidence="6" id="KW-0067">ATP-binding</keyword>
<dbReference type="SMART" id="SM00490">
    <property type="entry name" value="HELICc"/>
    <property type="match status" value="1"/>
</dbReference>
<dbReference type="PANTHER" id="PTHR10799">
    <property type="entry name" value="SNF2/RAD54 HELICASE FAMILY"/>
    <property type="match status" value="1"/>
</dbReference>
<dbReference type="InterPro" id="IPR027417">
    <property type="entry name" value="P-loop_NTPase"/>
</dbReference>
<accession>A0A410QAT9</accession>
<keyword evidence="2" id="KW-0479">Metal-binding</keyword>
<name>A0A410QAT9_9FIRM</name>
<dbReference type="OrthoDB" id="9760715at2"/>
<proteinExistence type="predicted"/>
<reference evidence="7" key="1">
    <citation type="submission" date="2019-01" db="EMBL/GenBank/DDBJ databases">
        <title>Draft genomes of a novel of Sporanaerobacter strains.</title>
        <authorList>
            <person name="Ma S."/>
        </authorList>
    </citation>
    <scope>NUCLEOTIDE SEQUENCE [LARGE SCALE GENOMIC DNA]</scope>
    <source>
        <strain evidence="7">NJN-17</strain>
    </source>
</reference>